<evidence type="ECO:0000256" key="2">
    <source>
        <dbReference type="ARBA" id="ARBA00022448"/>
    </source>
</evidence>
<dbReference type="GO" id="GO:0015421">
    <property type="term" value="F:ABC-type oligopeptide transporter activity"/>
    <property type="evidence" value="ECO:0007669"/>
    <property type="project" value="TreeGrafter"/>
</dbReference>
<sequence>MIKSLTPYASKFKKYPLYCLFFIAIEVICDVVQPIMMALIIDNGIANKDLDYIFFHGMIMVVLAIIAMIAGALGAYFAATAGTGVGAEIRQAEMKAIQNFSFSNVDRFSTSSLITRMTNDTNNIQMTLIAMLRLLVRAPLMLVFAIILAFQINQELSLIFLVATPFLGITLFFIVRTAFPRFFSLQRAIDRLNRVLQENFIGIRVVKSFVRGKEEKAKFAAENANYKKSALHAMKVIMFNMPTMQLTVYSCMIAVLWFGGNLVNTNVIGAGELLSFIAYISQILMSLMMLSFVFIMITRTKASVQRVVEVLETKSEINDDDVVIDIPVANGAITFKDVDFSYGGNSDDEILKQLNFSIESGHILGIIGPTGSGKSSLVQLIPRLYDIDDGEIYVGGKNIRQYKIKTLRDSVAMVLQKNTLFSGTIRENLMWGNEHATDEEIMQAAQYAQAHDFIMDFPDGYQTVLEQGGGNLSGGQKQRLCIARAILKQPKILILDDSTSAVDTETDGKIREAFFHHLPDTTVIIIAQRISSIAGADQIMVLNEGEINGLGTHEELLGTNAIYTDIYETQERGAEV</sequence>
<name>A0A1H9QGY6_9LACT</name>
<dbReference type="EMBL" id="FOHA01000002">
    <property type="protein sequence ID" value="SER59465.1"/>
    <property type="molecule type" value="Genomic_DNA"/>
</dbReference>
<dbReference type="CDD" id="cd18548">
    <property type="entry name" value="ABC_6TM_Tm287_like"/>
    <property type="match status" value="1"/>
</dbReference>
<keyword evidence="3" id="KW-1003">Cell membrane</keyword>
<feature type="domain" description="ABC transmembrane type-1" evidence="11">
    <location>
        <begin position="20"/>
        <end position="299"/>
    </location>
</feature>
<evidence type="ECO:0000256" key="7">
    <source>
        <dbReference type="ARBA" id="ARBA00022989"/>
    </source>
</evidence>
<proteinExistence type="predicted"/>
<dbReference type="PROSITE" id="PS00211">
    <property type="entry name" value="ABC_TRANSPORTER_1"/>
    <property type="match status" value="1"/>
</dbReference>
<dbReference type="STRING" id="142588.SAMN04488559_10255"/>
<feature type="transmembrane region" description="Helical" evidence="9">
    <location>
        <begin position="236"/>
        <end position="257"/>
    </location>
</feature>
<dbReference type="SUPFAM" id="SSF90123">
    <property type="entry name" value="ABC transporter transmembrane region"/>
    <property type="match status" value="1"/>
</dbReference>
<dbReference type="InterPro" id="IPR003593">
    <property type="entry name" value="AAA+_ATPase"/>
</dbReference>
<gene>
    <name evidence="12" type="ORF">SAMN04488559_10255</name>
</gene>
<dbReference type="PANTHER" id="PTHR43394">
    <property type="entry name" value="ATP-DEPENDENT PERMEASE MDL1, MITOCHONDRIAL"/>
    <property type="match status" value="1"/>
</dbReference>
<feature type="transmembrane region" description="Helical" evidence="9">
    <location>
        <begin position="277"/>
        <end position="297"/>
    </location>
</feature>
<comment type="subcellular location">
    <subcellularLocation>
        <location evidence="1">Cell membrane</location>
        <topology evidence="1">Multi-pass membrane protein</topology>
    </subcellularLocation>
</comment>
<evidence type="ECO:0000259" key="10">
    <source>
        <dbReference type="PROSITE" id="PS50893"/>
    </source>
</evidence>
<keyword evidence="4 9" id="KW-0812">Transmembrane</keyword>
<dbReference type="InterPro" id="IPR003439">
    <property type="entry name" value="ABC_transporter-like_ATP-bd"/>
</dbReference>
<evidence type="ECO:0000256" key="4">
    <source>
        <dbReference type="ARBA" id="ARBA00022692"/>
    </source>
</evidence>
<dbReference type="RefSeq" id="WP_092649808.1">
    <property type="nucleotide sequence ID" value="NZ_FOHA01000002.1"/>
</dbReference>
<keyword evidence="6 12" id="KW-0067">ATP-binding</keyword>
<keyword evidence="8 9" id="KW-0472">Membrane</keyword>
<feature type="transmembrane region" description="Helical" evidence="9">
    <location>
        <begin position="53"/>
        <end position="79"/>
    </location>
</feature>
<dbReference type="Pfam" id="PF00005">
    <property type="entry name" value="ABC_tran"/>
    <property type="match status" value="1"/>
</dbReference>
<accession>A0A1H9QGY6</accession>
<dbReference type="FunFam" id="3.40.50.300:FF:000221">
    <property type="entry name" value="Multidrug ABC transporter ATP-binding protein"/>
    <property type="match status" value="1"/>
</dbReference>
<keyword evidence="5" id="KW-0547">Nucleotide-binding</keyword>
<protein>
    <submittedName>
        <fullName evidence="12">ATP-binding cassette, subfamily B</fullName>
    </submittedName>
</protein>
<keyword evidence="13" id="KW-1185">Reference proteome</keyword>
<evidence type="ECO:0000256" key="9">
    <source>
        <dbReference type="SAM" id="Phobius"/>
    </source>
</evidence>
<dbReference type="PROSITE" id="PS50929">
    <property type="entry name" value="ABC_TM1F"/>
    <property type="match status" value="1"/>
</dbReference>
<dbReference type="Pfam" id="PF00664">
    <property type="entry name" value="ABC_membrane"/>
    <property type="match status" value="1"/>
</dbReference>
<organism evidence="12 13">
    <name type="scientific">Isobaculum melis</name>
    <dbReference type="NCBI Taxonomy" id="142588"/>
    <lineage>
        <taxon>Bacteria</taxon>
        <taxon>Bacillati</taxon>
        <taxon>Bacillota</taxon>
        <taxon>Bacilli</taxon>
        <taxon>Lactobacillales</taxon>
        <taxon>Carnobacteriaceae</taxon>
        <taxon>Isobaculum</taxon>
    </lineage>
</organism>
<evidence type="ECO:0000256" key="6">
    <source>
        <dbReference type="ARBA" id="ARBA00022840"/>
    </source>
</evidence>
<evidence type="ECO:0000313" key="12">
    <source>
        <dbReference type="EMBL" id="SER59465.1"/>
    </source>
</evidence>
<dbReference type="AlphaFoldDB" id="A0A1H9QGY6"/>
<dbReference type="Proteomes" id="UP000198948">
    <property type="component" value="Unassembled WGS sequence"/>
</dbReference>
<evidence type="ECO:0000256" key="5">
    <source>
        <dbReference type="ARBA" id="ARBA00022741"/>
    </source>
</evidence>
<evidence type="ECO:0000313" key="13">
    <source>
        <dbReference type="Proteomes" id="UP000198948"/>
    </source>
</evidence>
<feature type="domain" description="ABC transporter" evidence="10">
    <location>
        <begin position="333"/>
        <end position="569"/>
    </location>
</feature>
<dbReference type="InterPro" id="IPR011527">
    <property type="entry name" value="ABC1_TM_dom"/>
</dbReference>
<reference evidence="12 13" key="1">
    <citation type="submission" date="2016-10" db="EMBL/GenBank/DDBJ databases">
        <authorList>
            <person name="de Groot N.N."/>
        </authorList>
    </citation>
    <scope>NUCLEOTIDE SEQUENCE [LARGE SCALE GENOMIC DNA]</scope>
    <source>
        <strain evidence="12 13">DSM 13760</strain>
    </source>
</reference>
<evidence type="ECO:0000259" key="11">
    <source>
        <dbReference type="PROSITE" id="PS50929"/>
    </source>
</evidence>
<dbReference type="PANTHER" id="PTHR43394:SF1">
    <property type="entry name" value="ATP-BINDING CASSETTE SUB-FAMILY B MEMBER 10, MITOCHONDRIAL"/>
    <property type="match status" value="1"/>
</dbReference>
<dbReference type="PROSITE" id="PS50893">
    <property type="entry name" value="ABC_TRANSPORTER_2"/>
    <property type="match status" value="1"/>
</dbReference>
<dbReference type="GO" id="GO:0005524">
    <property type="term" value="F:ATP binding"/>
    <property type="evidence" value="ECO:0007669"/>
    <property type="project" value="UniProtKB-KW"/>
</dbReference>
<dbReference type="InterPro" id="IPR039421">
    <property type="entry name" value="Type_1_exporter"/>
</dbReference>
<evidence type="ECO:0000256" key="8">
    <source>
        <dbReference type="ARBA" id="ARBA00023136"/>
    </source>
</evidence>
<feature type="transmembrane region" description="Helical" evidence="9">
    <location>
        <begin position="158"/>
        <end position="179"/>
    </location>
</feature>
<dbReference type="SMART" id="SM00382">
    <property type="entry name" value="AAA"/>
    <property type="match status" value="1"/>
</dbReference>
<dbReference type="InterPro" id="IPR036640">
    <property type="entry name" value="ABC1_TM_sf"/>
</dbReference>
<dbReference type="GO" id="GO:0016887">
    <property type="term" value="F:ATP hydrolysis activity"/>
    <property type="evidence" value="ECO:0007669"/>
    <property type="project" value="InterPro"/>
</dbReference>
<dbReference type="SUPFAM" id="SSF52540">
    <property type="entry name" value="P-loop containing nucleoside triphosphate hydrolases"/>
    <property type="match status" value="1"/>
</dbReference>
<evidence type="ECO:0000256" key="3">
    <source>
        <dbReference type="ARBA" id="ARBA00022475"/>
    </source>
</evidence>
<keyword evidence="7 9" id="KW-1133">Transmembrane helix</keyword>
<dbReference type="GO" id="GO:0005886">
    <property type="term" value="C:plasma membrane"/>
    <property type="evidence" value="ECO:0007669"/>
    <property type="project" value="UniProtKB-SubCell"/>
</dbReference>
<feature type="transmembrane region" description="Helical" evidence="9">
    <location>
        <begin position="134"/>
        <end position="152"/>
    </location>
</feature>
<dbReference type="OrthoDB" id="9770415at2"/>
<feature type="transmembrane region" description="Helical" evidence="9">
    <location>
        <begin position="20"/>
        <end position="41"/>
    </location>
</feature>
<evidence type="ECO:0000256" key="1">
    <source>
        <dbReference type="ARBA" id="ARBA00004651"/>
    </source>
</evidence>
<keyword evidence="2" id="KW-0813">Transport</keyword>
<dbReference type="Gene3D" id="1.20.1560.10">
    <property type="entry name" value="ABC transporter type 1, transmembrane domain"/>
    <property type="match status" value="1"/>
</dbReference>
<dbReference type="Gene3D" id="3.40.50.300">
    <property type="entry name" value="P-loop containing nucleotide triphosphate hydrolases"/>
    <property type="match status" value="1"/>
</dbReference>
<dbReference type="InterPro" id="IPR017871">
    <property type="entry name" value="ABC_transporter-like_CS"/>
</dbReference>
<dbReference type="InterPro" id="IPR027417">
    <property type="entry name" value="P-loop_NTPase"/>
</dbReference>